<evidence type="ECO:0000256" key="1">
    <source>
        <dbReference type="SAM" id="MobiDB-lite"/>
    </source>
</evidence>
<evidence type="ECO:0000313" key="5">
    <source>
        <dbReference type="Proteomes" id="UP000002484"/>
    </source>
</evidence>
<dbReference type="InterPro" id="IPR050817">
    <property type="entry name" value="DjlA_DnaK_co-chaperone"/>
</dbReference>
<feature type="compositionally biased region" description="Basic residues" evidence="1">
    <location>
        <begin position="155"/>
        <end position="168"/>
    </location>
</feature>
<keyword evidence="2" id="KW-0472">Membrane</keyword>
<keyword evidence="2" id="KW-0812">Transmembrane</keyword>
<dbReference type="eggNOG" id="COG0484">
    <property type="taxonomic scope" value="Bacteria"/>
</dbReference>
<dbReference type="InterPro" id="IPR036869">
    <property type="entry name" value="J_dom_sf"/>
</dbReference>
<dbReference type="PANTHER" id="PTHR24074">
    <property type="entry name" value="CO-CHAPERONE PROTEIN DJLA"/>
    <property type="match status" value="1"/>
</dbReference>
<dbReference type="RefSeq" id="WP_013427854.1">
    <property type="nucleotide sequence ID" value="NC_014666.1"/>
</dbReference>
<dbReference type="STRING" id="298654.FraEuI1c_6774"/>
<dbReference type="Pfam" id="PF00226">
    <property type="entry name" value="DnaJ"/>
    <property type="match status" value="1"/>
</dbReference>
<dbReference type="OrthoDB" id="5242140at2"/>
<dbReference type="InterPro" id="IPR021449">
    <property type="entry name" value="DUF3099"/>
</dbReference>
<dbReference type="EMBL" id="CP002299">
    <property type="protein sequence ID" value="ADP84743.1"/>
    <property type="molecule type" value="Genomic_DNA"/>
</dbReference>
<dbReference type="SUPFAM" id="SSF46565">
    <property type="entry name" value="Chaperone J-domain"/>
    <property type="match status" value="1"/>
</dbReference>
<keyword evidence="4" id="KW-0346">Stress response</keyword>
<feature type="region of interest" description="Disordered" evidence="1">
    <location>
        <begin position="148"/>
        <end position="168"/>
    </location>
</feature>
<dbReference type="CDD" id="cd06257">
    <property type="entry name" value="DnaJ"/>
    <property type="match status" value="1"/>
</dbReference>
<dbReference type="AlphaFoldDB" id="E3JCF4"/>
<protein>
    <submittedName>
        <fullName evidence="4">Heat shock protein DnaJ domain protein</fullName>
    </submittedName>
</protein>
<dbReference type="Pfam" id="PF11298">
    <property type="entry name" value="DUF3099"/>
    <property type="match status" value="1"/>
</dbReference>
<dbReference type="InterPro" id="IPR001623">
    <property type="entry name" value="DnaJ_domain"/>
</dbReference>
<feature type="transmembrane region" description="Helical" evidence="2">
    <location>
        <begin position="103"/>
        <end position="121"/>
    </location>
</feature>
<keyword evidence="2" id="KW-1133">Transmembrane helix</keyword>
<dbReference type="Proteomes" id="UP000002484">
    <property type="component" value="Chromosome"/>
</dbReference>
<proteinExistence type="predicted"/>
<dbReference type="SMART" id="SM00271">
    <property type="entry name" value="DnaJ"/>
    <property type="match status" value="1"/>
</dbReference>
<name>E3JCF4_PSEI1</name>
<feature type="domain" description="J" evidence="3">
    <location>
        <begin position="6"/>
        <end position="67"/>
    </location>
</feature>
<dbReference type="InParanoid" id="E3JCF4"/>
<dbReference type="HOGENOM" id="CLU_095636_0_0_11"/>
<keyword evidence="5" id="KW-1185">Reference proteome</keyword>
<dbReference type="PRINTS" id="PR00625">
    <property type="entry name" value="JDOMAIN"/>
</dbReference>
<reference evidence="4 5" key="1">
    <citation type="submission" date="2010-10" db="EMBL/GenBank/DDBJ databases">
        <title>Complete sequence of Frankia sp. EuI1c.</title>
        <authorList>
            <consortium name="US DOE Joint Genome Institute"/>
            <person name="Lucas S."/>
            <person name="Copeland A."/>
            <person name="Lapidus A."/>
            <person name="Cheng J.-F."/>
            <person name="Bruce D."/>
            <person name="Goodwin L."/>
            <person name="Pitluck S."/>
            <person name="Chertkov O."/>
            <person name="Detter J.C."/>
            <person name="Han C."/>
            <person name="Tapia R."/>
            <person name="Land M."/>
            <person name="Hauser L."/>
            <person name="Jeffries C."/>
            <person name="Kyrpides N."/>
            <person name="Ivanova N."/>
            <person name="Mikhailova N."/>
            <person name="Beauchemin N."/>
            <person name="Sen A."/>
            <person name="Sur S.A."/>
            <person name="Gtari M."/>
            <person name="Wall L."/>
            <person name="Tisa L."/>
            <person name="Woyke T."/>
        </authorList>
    </citation>
    <scope>NUCLEOTIDE SEQUENCE [LARGE SCALE GENOMIC DNA]</scope>
    <source>
        <strain evidence="5">DSM 45817 / CECT 9037 / EuI1c</strain>
    </source>
</reference>
<organism evidence="4 5">
    <name type="scientific">Pseudofrankia inefficax (strain DSM 45817 / CECT 9037 / DDB 130130 / EuI1c)</name>
    <name type="common">Frankia inefficax</name>
    <dbReference type="NCBI Taxonomy" id="298654"/>
    <lineage>
        <taxon>Bacteria</taxon>
        <taxon>Bacillati</taxon>
        <taxon>Actinomycetota</taxon>
        <taxon>Actinomycetes</taxon>
        <taxon>Frankiales</taxon>
        <taxon>Frankiaceae</taxon>
        <taxon>Pseudofrankia</taxon>
    </lineage>
</organism>
<gene>
    <name evidence="4" type="ordered locus">FraEuI1c_6774</name>
</gene>
<evidence type="ECO:0000313" key="4">
    <source>
        <dbReference type="EMBL" id="ADP84743.1"/>
    </source>
</evidence>
<accession>E3JCF4</accession>
<dbReference type="PROSITE" id="PS50076">
    <property type="entry name" value="DNAJ_2"/>
    <property type="match status" value="1"/>
</dbReference>
<feature type="transmembrane region" description="Helical" evidence="2">
    <location>
        <begin position="127"/>
        <end position="148"/>
    </location>
</feature>
<sequence length="168" mass="17427">MARRTTLYDLLGVPPSATAEEIRAAYRHAARALHPDAGGNAAAFQRLTTAYHILGDPAGRAGYDEYLATSGAPPATDAEDGVPGGPPAPAAFPGVSREVKRGYLVMMTVALGLFILAGTVVRPVSVPAAIAMAVVAMVIPPVAAIMANRPPPTHGTRRRHRSAGRRSS</sequence>
<evidence type="ECO:0000256" key="2">
    <source>
        <dbReference type="SAM" id="Phobius"/>
    </source>
</evidence>
<dbReference type="KEGG" id="fri:FraEuI1c_6774"/>
<evidence type="ECO:0000259" key="3">
    <source>
        <dbReference type="PROSITE" id="PS50076"/>
    </source>
</evidence>
<dbReference type="Gene3D" id="1.10.287.110">
    <property type="entry name" value="DnaJ domain"/>
    <property type="match status" value="1"/>
</dbReference>